<dbReference type="Gene3D" id="3.40.50.720">
    <property type="entry name" value="NAD(P)-binding Rossmann-like Domain"/>
    <property type="match status" value="1"/>
</dbReference>
<dbReference type="EMBL" id="CP039690">
    <property type="protein sequence ID" value="QCI69110.1"/>
    <property type="molecule type" value="Genomic_DNA"/>
</dbReference>
<keyword evidence="5" id="KW-0560">Oxidoreductase</keyword>
<keyword evidence="3" id="KW-0479">Metal-binding</keyword>
<dbReference type="Gene3D" id="3.90.180.10">
    <property type="entry name" value="Medium-chain alcohol dehydrogenases, catalytic domain"/>
    <property type="match status" value="1"/>
</dbReference>
<comment type="similarity">
    <text evidence="2">Belongs to the zinc-containing alcohol dehydrogenase family.</text>
</comment>
<dbReference type="PANTHER" id="PTHR43350:SF19">
    <property type="entry name" value="D-GULOSIDE 3-DEHYDROGENASE"/>
    <property type="match status" value="1"/>
</dbReference>
<dbReference type="AlphaFoldDB" id="A0A4D7BDU4"/>
<dbReference type="InterPro" id="IPR036291">
    <property type="entry name" value="NAD(P)-bd_dom_sf"/>
</dbReference>
<evidence type="ECO:0000256" key="3">
    <source>
        <dbReference type="ARBA" id="ARBA00022723"/>
    </source>
</evidence>
<keyword evidence="7" id="KW-1185">Reference proteome</keyword>
<gene>
    <name evidence="6" type="ORF">E8M01_08445</name>
</gene>
<dbReference type="InterPro" id="IPR011032">
    <property type="entry name" value="GroES-like_sf"/>
</dbReference>
<protein>
    <submittedName>
        <fullName evidence="6">Zinc-binding alcohol dehydrogenase</fullName>
    </submittedName>
</protein>
<reference evidence="6 7" key="1">
    <citation type="submission" date="2019-04" db="EMBL/GenBank/DDBJ databases">
        <title>Phreatobacter aquaticus sp. nov.</title>
        <authorList>
            <person name="Choi A."/>
        </authorList>
    </citation>
    <scope>NUCLEOTIDE SEQUENCE [LARGE SCALE GENOMIC DNA]</scope>
    <source>
        <strain evidence="6 7">KCTC 52518</strain>
    </source>
</reference>
<evidence type="ECO:0000313" key="7">
    <source>
        <dbReference type="Proteomes" id="UP000298781"/>
    </source>
</evidence>
<dbReference type="SUPFAM" id="SSF50129">
    <property type="entry name" value="GroES-like"/>
    <property type="match status" value="1"/>
</dbReference>
<organism evidence="6 7">
    <name type="scientific">Phreatobacter stygius</name>
    <dbReference type="NCBI Taxonomy" id="1940610"/>
    <lineage>
        <taxon>Bacteria</taxon>
        <taxon>Pseudomonadati</taxon>
        <taxon>Pseudomonadota</taxon>
        <taxon>Alphaproteobacteria</taxon>
        <taxon>Hyphomicrobiales</taxon>
        <taxon>Phreatobacteraceae</taxon>
        <taxon>Phreatobacter</taxon>
    </lineage>
</organism>
<keyword evidence="4" id="KW-0862">Zinc</keyword>
<dbReference type="CDD" id="cd08255">
    <property type="entry name" value="2-desacetyl-2-hydroxyethyl_bacteriochlorophyllide_like"/>
    <property type="match status" value="1"/>
</dbReference>
<sequence length="290" mass="30788">MYSGVSRGTERLVFNGLVPAADRERMCVPLQQGEFPFPVKYGYCAVGLVEAGPEALVGKTVFTLAPHQDRVLVPLDKIPPVVLPANVPPRRAILAANLETALNAVWDAGVGPGDRVVVVGAGTVGLLVTYLCAGIPGTEVTLIDVDQSRRIYAELFGARFTKPLDGPADVDVAFHASATAAGLACALACAGDEATVVELSWFGDQDPAVPLGAAFHARRLKLVSSQVGQVATSRRPRWTCRRRLEKAVALLADDRLDQLITEEIAFADLAREMPRILAPGAPGLTAAVRY</sequence>
<evidence type="ECO:0000256" key="5">
    <source>
        <dbReference type="ARBA" id="ARBA00023002"/>
    </source>
</evidence>
<proteinExistence type="inferred from homology"/>
<dbReference type="OrthoDB" id="9781588at2"/>
<dbReference type="GO" id="GO:0046872">
    <property type="term" value="F:metal ion binding"/>
    <property type="evidence" value="ECO:0007669"/>
    <property type="project" value="UniProtKB-KW"/>
</dbReference>
<dbReference type="PANTHER" id="PTHR43350">
    <property type="entry name" value="NAD-DEPENDENT ALCOHOL DEHYDROGENASE"/>
    <property type="match status" value="1"/>
</dbReference>
<evidence type="ECO:0000313" key="6">
    <source>
        <dbReference type="EMBL" id="QCI69110.1"/>
    </source>
</evidence>
<dbReference type="Proteomes" id="UP000298781">
    <property type="component" value="Chromosome"/>
</dbReference>
<name>A0A4D7BDU4_9HYPH</name>
<evidence type="ECO:0000256" key="4">
    <source>
        <dbReference type="ARBA" id="ARBA00022833"/>
    </source>
</evidence>
<dbReference type="KEGG" id="pstg:E8M01_08445"/>
<accession>A0A4D7BDU4</accession>
<dbReference type="SUPFAM" id="SSF51735">
    <property type="entry name" value="NAD(P)-binding Rossmann-fold domains"/>
    <property type="match status" value="1"/>
</dbReference>
<dbReference type="GO" id="GO:0016491">
    <property type="term" value="F:oxidoreductase activity"/>
    <property type="evidence" value="ECO:0007669"/>
    <property type="project" value="UniProtKB-KW"/>
</dbReference>
<evidence type="ECO:0000256" key="1">
    <source>
        <dbReference type="ARBA" id="ARBA00001947"/>
    </source>
</evidence>
<evidence type="ECO:0000256" key="2">
    <source>
        <dbReference type="ARBA" id="ARBA00008072"/>
    </source>
</evidence>
<comment type="cofactor">
    <cofactor evidence="1">
        <name>Zn(2+)</name>
        <dbReference type="ChEBI" id="CHEBI:29105"/>
    </cofactor>
</comment>